<dbReference type="InterPro" id="IPR004274">
    <property type="entry name" value="FCP1_dom"/>
</dbReference>
<dbReference type="Proteomes" id="UP000674179">
    <property type="component" value="Chromosome 33"/>
</dbReference>
<feature type="compositionally biased region" description="Low complexity" evidence="1">
    <location>
        <begin position="1512"/>
        <end position="1548"/>
    </location>
</feature>
<dbReference type="Gene3D" id="3.40.50.1000">
    <property type="entry name" value="HAD superfamily/HAD-like"/>
    <property type="match status" value="1"/>
</dbReference>
<dbReference type="InterPro" id="IPR036412">
    <property type="entry name" value="HAD-like_sf"/>
</dbReference>
<feature type="compositionally biased region" description="Basic and acidic residues" evidence="1">
    <location>
        <begin position="1"/>
        <end position="12"/>
    </location>
</feature>
<proteinExistence type="predicted"/>
<feature type="region of interest" description="Disordered" evidence="1">
    <location>
        <begin position="860"/>
        <end position="956"/>
    </location>
</feature>
<dbReference type="RefSeq" id="XP_067689707.1">
    <property type="nucleotide sequence ID" value="XM_067833604.1"/>
</dbReference>
<comment type="caution">
    <text evidence="3">The sequence shown here is derived from an EMBL/GenBank/DDBJ whole genome shotgun (WGS) entry which is preliminary data.</text>
</comment>
<feature type="region of interest" description="Disordered" evidence="1">
    <location>
        <begin position="541"/>
        <end position="638"/>
    </location>
</feature>
<feature type="region of interest" description="Disordered" evidence="1">
    <location>
        <begin position="173"/>
        <end position="197"/>
    </location>
</feature>
<dbReference type="InterPro" id="IPR023214">
    <property type="entry name" value="HAD_sf"/>
</dbReference>
<organism evidence="3 4">
    <name type="scientific">Leishmania enriettii</name>
    <dbReference type="NCBI Taxonomy" id="5663"/>
    <lineage>
        <taxon>Eukaryota</taxon>
        <taxon>Discoba</taxon>
        <taxon>Euglenozoa</taxon>
        <taxon>Kinetoplastea</taxon>
        <taxon>Metakinetoplastina</taxon>
        <taxon>Trypanosomatida</taxon>
        <taxon>Trypanosomatidae</taxon>
        <taxon>Leishmaniinae</taxon>
        <taxon>Leishmania</taxon>
    </lineage>
</organism>
<evidence type="ECO:0000259" key="2">
    <source>
        <dbReference type="PROSITE" id="PS50969"/>
    </source>
</evidence>
<feature type="compositionally biased region" description="Low complexity" evidence="1">
    <location>
        <begin position="547"/>
        <end position="569"/>
    </location>
</feature>
<feature type="region of interest" description="Disordered" evidence="1">
    <location>
        <begin position="735"/>
        <end position="766"/>
    </location>
</feature>
<feature type="region of interest" description="Disordered" evidence="1">
    <location>
        <begin position="477"/>
        <end position="502"/>
    </location>
</feature>
<keyword evidence="4" id="KW-1185">Reference proteome</keyword>
<dbReference type="GeneID" id="94169114"/>
<evidence type="ECO:0000313" key="3">
    <source>
        <dbReference type="EMBL" id="KAG5469699.1"/>
    </source>
</evidence>
<sequence length="1646" mass="171459">MPNSADTRRTSENSEGTGALSSNQPRRLSVVTKRSYLTDLSAHSDTPAVSSHSTLPAASTSQPRGKRGQHSDSSYAKPRCGARKSCGSAEVLVTGATFQGVHTRQVPSMGVVEAAVTSLQSVSDEASYTRTSTTTSSLTAETLSPIYVRLSSVALAATAALSTSQQAQLHSISASASRAARKSDPSTVSSRSDLPAPLPAPSAADVVLTPCLMSLAGNASSELRTDTSLAHLLTKGPRPSTDHEKGQSMCVAAHDGVGRLSSCRASDPVKPAEKPRVAIATQGSGGAGSDGASGVRTEVTLSPPFLLDGDPAPRMGHHHVTDPAPLINGRRRRSRAAKNCGAVDVLESAEDEPARELPLSIPARNSAHSLAERLALATSTAEEPHGLSASSHAPSQLMAASSVAPHTPRRPVIVAEAKDCSLSALEGSRLDEGTPTASSGAEAVRTALGFSLPVSSSSSHAKASVALDTPVHVAQPVSASLPQPPESAPTPPHTSRSAAGADVPPSLTALCLAAADGNAEAQLSVLPQRHRASSGTPRMGLVLEHCSSSGSRSSSVAEVVRSPAPARAQPPERRTSGAFSEATPTTPAPRRSSNTPRSPPTTADSLSASAVCVHDSTEAEAAVGREASMPPSPQSLPKLRTLQGADASAPLERSLCAPRSGSCLTPLGSVAALSEDAQVPWQREESLRTYVLLDDGQATSRPHEGVRSRSEAKATYELEDKELGAVVCAADANDRHREGVEKEDVKSSSGEPIRGAEATGHAPITPCLHRRTEQEQQRELDVLCPPAKENHSAILGLDDQPETLIRGEEQTESDRGGPEGGDSDTACCAADREETLLAVKSSKQRLPSVAALSHRLHTTAAARVSRARPEAGPPVRSAGGVAAPITERSGTTEFAAHQCRPSVSTASPPGSKARETNQPVLLSSRRTNGPENSSVDNGSGVHVSVPGGRVAREGGSRARFTRALSCGALSGAVPPRATAALSSQVPATAVGACGAGRDPRRRSSLPTTTTGGGSEQASRVTSRRGDVTSGSLTGAGASPPHNVAMTTSGKLLPPLISEQEAANTITIVFDLDETLCNNRCSLGTILRPGAELLLRTLRGLCPSPRYKLVDPQTRSQRVANRLYDEAMCRMGVTPLYRSRVAQRQSANGYRHTNGTFNAGTAATSDADASGVSNEASAAGLCSTGEARPATASDKNPLRLELVLWTASEETLARRAMYHIDPLSKIFDEAIYRDPRWYRDSYYTKELSRLGRCMERVVIVENSVDSVTRNRKNAILVTSFVRNRLDRQLFLVREVLRDWVHSMKAKLAEQRYGARAADAPRESSDVTATLDLQSCTVEDAVDLRVVESAEEGGESPMPPRSTSSPADDGRGDRVPVSTEEVSTHSRRGSSARNDSGAHVSLRGAPPRVAVPAASQSPALVVSVPNSPLRSAPRALSATARRALNIAEFLRHHRLIFPDSNFLRFQLTAEVMTHLQATEATTIAAALSQPALVVEQADARVTRSVCHGYPRASRAARAAGSTPLSSATPVTATAATSASSGGPAPKASHSGGTGRASPSGVLASMVGATAAATRQRTSTNEAGAVKTSAAAVAPASPSRVPAARTTRDRGPSSSRYSGVARGADAHRDPVRLQRTASGAPNRPVTHPS</sequence>
<dbReference type="PROSITE" id="PS50969">
    <property type="entry name" value="FCP1"/>
    <property type="match status" value="1"/>
</dbReference>
<gene>
    <name evidence="3" type="ORF">CUR178_01837</name>
</gene>
<protein>
    <recommendedName>
        <fullName evidence="2">FCP1 homology domain-containing protein</fullName>
    </recommendedName>
</protein>
<feature type="region of interest" description="Disordered" evidence="1">
    <location>
        <begin position="990"/>
        <end position="1046"/>
    </location>
</feature>
<feature type="region of interest" description="Disordered" evidence="1">
    <location>
        <begin position="1"/>
        <end position="82"/>
    </location>
</feature>
<dbReference type="InterPro" id="IPR050365">
    <property type="entry name" value="TIM50"/>
</dbReference>
<feature type="compositionally biased region" description="Pro residues" evidence="1">
    <location>
        <begin position="482"/>
        <end position="492"/>
    </location>
</feature>
<feature type="compositionally biased region" description="Polar residues" evidence="1">
    <location>
        <begin position="916"/>
        <end position="937"/>
    </location>
</feature>
<accession>A0A836KAW3</accession>
<feature type="region of interest" description="Disordered" evidence="1">
    <location>
        <begin position="1347"/>
        <end position="1402"/>
    </location>
</feature>
<dbReference type="EMBL" id="JAFHKP010000033">
    <property type="protein sequence ID" value="KAG5469699.1"/>
    <property type="molecule type" value="Genomic_DNA"/>
</dbReference>
<name>A0A836KAW3_LEIEN</name>
<evidence type="ECO:0000256" key="1">
    <source>
        <dbReference type="SAM" id="MobiDB-lite"/>
    </source>
</evidence>
<feature type="domain" description="FCP1 homology" evidence="2">
    <location>
        <begin position="1060"/>
        <end position="1298"/>
    </location>
</feature>
<feature type="compositionally biased region" description="Polar residues" evidence="1">
    <location>
        <begin position="13"/>
        <end position="26"/>
    </location>
</feature>
<feature type="compositionally biased region" description="Low complexity" evidence="1">
    <location>
        <begin position="582"/>
        <end position="603"/>
    </location>
</feature>
<dbReference type="SUPFAM" id="SSF56784">
    <property type="entry name" value="HAD-like"/>
    <property type="match status" value="1"/>
</dbReference>
<dbReference type="PANTHER" id="PTHR12210">
    <property type="entry name" value="DULLARD PROTEIN PHOSPHATASE"/>
    <property type="match status" value="1"/>
</dbReference>
<reference evidence="3 4" key="1">
    <citation type="submission" date="2021-02" db="EMBL/GenBank/DDBJ databases">
        <title>Leishmania (Mundinia) enrietti genome sequencing and assembly.</title>
        <authorList>
            <person name="Almutairi H."/>
            <person name="Gatherer D."/>
        </authorList>
    </citation>
    <scope>NUCLEOTIDE SEQUENCE [LARGE SCALE GENOMIC DNA]</scope>
    <source>
        <strain evidence="3">CUR178</strain>
    </source>
</reference>
<dbReference type="KEGG" id="lenr:94169114"/>
<feature type="compositionally biased region" description="Basic and acidic residues" evidence="1">
    <location>
        <begin position="735"/>
        <end position="746"/>
    </location>
</feature>
<evidence type="ECO:0000313" key="4">
    <source>
        <dbReference type="Proteomes" id="UP000674179"/>
    </source>
</evidence>
<feature type="compositionally biased region" description="Low complexity" evidence="1">
    <location>
        <begin position="1566"/>
        <end position="1601"/>
    </location>
</feature>
<dbReference type="SMART" id="SM00577">
    <property type="entry name" value="CPDc"/>
    <property type="match status" value="1"/>
</dbReference>
<feature type="compositionally biased region" description="Polar residues" evidence="1">
    <location>
        <begin position="41"/>
        <end position="63"/>
    </location>
</feature>
<feature type="region of interest" description="Disordered" evidence="1">
    <location>
        <begin position="1512"/>
        <end position="1646"/>
    </location>
</feature>
<dbReference type="OrthoDB" id="277011at2759"/>
<dbReference type="Pfam" id="PF03031">
    <property type="entry name" value="NIF"/>
    <property type="match status" value="1"/>
</dbReference>